<dbReference type="Pfam" id="PF11776">
    <property type="entry name" value="RcnB"/>
    <property type="match status" value="1"/>
</dbReference>
<evidence type="ECO:0000313" key="4">
    <source>
        <dbReference type="EMBL" id="CEF56765.1"/>
    </source>
</evidence>
<dbReference type="Gene3D" id="3.10.450.160">
    <property type="entry name" value="inner membrane protein cigr"/>
    <property type="match status" value="1"/>
</dbReference>
<sequence length="146" mass="15286">MNTKLLVAVMLNGFLLVGSSAYAQGMGPGGPGGGSGGEQGPHGNAGMHNPPRPQAGPGPGRGGARGGPGVNADNYDMNRRWQRGDRYDGPVNSRWYVNDWHSHRGLYAPPSGYRWMQYGDQYLLTSITSGVIAGVVSGVISSGMAR</sequence>
<organism evidence="4 5">
    <name type="scientific">Acetobacter ghanensis</name>
    <dbReference type="NCBI Taxonomy" id="431306"/>
    <lineage>
        <taxon>Bacteria</taxon>
        <taxon>Pseudomonadati</taxon>
        <taxon>Pseudomonadota</taxon>
        <taxon>Alphaproteobacteria</taxon>
        <taxon>Acetobacterales</taxon>
        <taxon>Acetobacteraceae</taxon>
        <taxon>Acetobacter</taxon>
    </lineage>
</organism>
<dbReference type="STRING" id="431306.AGA_2169"/>
<feature type="compositionally biased region" description="Gly residues" evidence="1">
    <location>
        <begin position="27"/>
        <end position="40"/>
    </location>
</feature>
<dbReference type="Proteomes" id="UP000068250">
    <property type="component" value="Chromosome I"/>
</dbReference>
<dbReference type="InterPro" id="IPR024572">
    <property type="entry name" value="RcnB"/>
</dbReference>
<dbReference type="PATRIC" id="fig|431306.5.peg.2239"/>
<keyword evidence="3" id="KW-0732">Signal</keyword>
<proteinExistence type="predicted"/>
<feature type="signal peptide" evidence="3">
    <location>
        <begin position="1"/>
        <end position="23"/>
    </location>
</feature>
<feature type="compositionally biased region" description="Gly residues" evidence="1">
    <location>
        <begin position="57"/>
        <end position="69"/>
    </location>
</feature>
<evidence type="ECO:0008006" key="6">
    <source>
        <dbReference type="Google" id="ProtNLM"/>
    </source>
</evidence>
<name>A0A0U5FB71_9PROT</name>
<feature type="region of interest" description="Disordered" evidence="1">
    <location>
        <begin position="27"/>
        <end position="76"/>
    </location>
</feature>
<protein>
    <recommendedName>
        <fullName evidence="6">Integral membrane protein</fullName>
    </recommendedName>
</protein>
<evidence type="ECO:0000256" key="3">
    <source>
        <dbReference type="SAM" id="SignalP"/>
    </source>
</evidence>
<feature type="transmembrane region" description="Helical" evidence="2">
    <location>
        <begin position="122"/>
        <end position="145"/>
    </location>
</feature>
<gene>
    <name evidence="4" type="ORF">AGA_2169</name>
</gene>
<accession>A0A0U5FB71</accession>
<evidence type="ECO:0000313" key="5">
    <source>
        <dbReference type="Proteomes" id="UP000068250"/>
    </source>
</evidence>
<dbReference type="EMBL" id="LN609302">
    <property type="protein sequence ID" value="CEF56765.1"/>
    <property type="molecule type" value="Genomic_DNA"/>
</dbReference>
<evidence type="ECO:0000256" key="2">
    <source>
        <dbReference type="SAM" id="Phobius"/>
    </source>
</evidence>
<dbReference type="AlphaFoldDB" id="A0A0U5FB71"/>
<keyword evidence="2" id="KW-1133">Transmembrane helix</keyword>
<keyword evidence="2" id="KW-0812">Transmembrane</keyword>
<dbReference type="RefSeq" id="WP_059024212.1">
    <property type="nucleotide sequence ID" value="NZ_LN609302.1"/>
</dbReference>
<feature type="chain" id="PRO_5006856759" description="Integral membrane protein" evidence="3">
    <location>
        <begin position="24"/>
        <end position="146"/>
    </location>
</feature>
<reference evidence="5" key="1">
    <citation type="submission" date="2014-09" db="EMBL/GenBank/DDBJ databases">
        <authorList>
            <person name="Illeghems K.G."/>
        </authorList>
    </citation>
    <scope>NUCLEOTIDE SEQUENCE [LARGE SCALE GENOMIC DNA]</scope>
    <source>
        <strain evidence="5">LMG 23848T</strain>
    </source>
</reference>
<evidence type="ECO:0000256" key="1">
    <source>
        <dbReference type="SAM" id="MobiDB-lite"/>
    </source>
</evidence>
<keyword evidence="2" id="KW-0472">Membrane</keyword>